<evidence type="ECO:0000256" key="4">
    <source>
        <dbReference type="ARBA" id="ARBA00023307"/>
    </source>
</evidence>
<dbReference type="InterPro" id="IPR012128">
    <property type="entry name" value="Phycobilisome_asu/bsu"/>
</dbReference>
<dbReference type="Pfam" id="PF00502">
    <property type="entry name" value="Phycobilisome"/>
    <property type="match status" value="1"/>
</dbReference>
<dbReference type="InterPro" id="IPR009050">
    <property type="entry name" value="Globin-like_sf"/>
</dbReference>
<evidence type="ECO:0000256" key="1">
    <source>
        <dbReference type="ARBA" id="ARBA00004445"/>
    </source>
</evidence>
<protein>
    <submittedName>
        <fullName evidence="5">Allophycocyanin</fullName>
    </submittedName>
</protein>
<dbReference type="InterPro" id="IPR038719">
    <property type="entry name" value="Phycobilisome_asu/bsu_sf"/>
</dbReference>
<dbReference type="Proteomes" id="UP000031532">
    <property type="component" value="Unassembled WGS sequence"/>
</dbReference>
<gene>
    <name evidence="5" type="ORF">QH73_0001825</name>
</gene>
<keyword evidence="4" id="KW-0089">Bile pigment</keyword>
<keyword evidence="6" id="KW-1185">Reference proteome</keyword>
<dbReference type="GO" id="GO:0031676">
    <property type="term" value="C:plasma membrane-derived thylakoid membrane"/>
    <property type="evidence" value="ECO:0007669"/>
    <property type="project" value="UniProtKB-SubCell"/>
</dbReference>
<dbReference type="EMBL" id="JTJC03000001">
    <property type="protein sequence ID" value="NHC33414.1"/>
    <property type="molecule type" value="Genomic_DNA"/>
</dbReference>
<organism evidence="5 6">
    <name type="scientific">Scytonema millei VB511283</name>
    <dbReference type="NCBI Taxonomy" id="1245923"/>
    <lineage>
        <taxon>Bacteria</taxon>
        <taxon>Bacillati</taxon>
        <taxon>Cyanobacteriota</taxon>
        <taxon>Cyanophyceae</taxon>
        <taxon>Nostocales</taxon>
        <taxon>Scytonemataceae</taxon>
        <taxon>Scytonema</taxon>
    </lineage>
</organism>
<evidence type="ECO:0000256" key="3">
    <source>
        <dbReference type="ARBA" id="ARBA00022991"/>
    </source>
</evidence>
<comment type="subcellular location">
    <subcellularLocation>
        <location evidence="1">Cellular thylakoid membrane</location>
        <topology evidence="1">Peripheral membrane protein</topology>
        <orientation evidence="1">Cytoplasmic side</orientation>
    </subcellularLocation>
</comment>
<name>A0A9X5E1A1_9CYAN</name>
<comment type="similarity">
    <text evidence="2">Belongs to the phycobiliprotein family.</text>
</comment>
<evidence type="ECO:0000313" key="6">
    <source>
        <dbReference type="Proteomes" id="UP000031532"/>
    </source>
</evidence>
<sequence length="157" mass="17756">MLSQLARLTVEADGRYATSEELQFLRDYIESLDSRVSTYQKIQAAEAEVLSQLEAKWAANENLFGQGNNKLNVSTCQRDLKNMIRYTATTVLSSDLDRLRESCLLWYQTIVRAYKYGHIANITYPLLNELMKQFLSAEEAALASPVLGLNQVILGKT</sequence>
<reference evidence="5 6" key="1">
    <citation type="journal article" date="2015" name="Genome Announc.">
        <title>Draft Genome Sequence of the Terrestrial Cyanobacterium Scytonema millei VB511283, Isolated from Eastern India.</title>
        <authorList>
            <person name="Sen D."/>
            <person name="Chandrababunaidu M.M."/>
            <person name="Singh D."/>
            <person name="Sanghi N."/>
            <person name="Ghorai A."/>
            <person name="Mishra G.P."/>
            <person name="Madduluri M."/>
            <person name="Adhikary S.P."/>
            <person name="Tripathy S."/>
        </authorList>
    </citation>
    <scope>NUCLEOTIDE SEQUENCE [LARGE SCALE GENOMIC DNA]</scope>
    <source>
        <strain evidence="5 6">VB511283</strain>
    </source>
</reference>
<dbReference type="AlphaFoldDB" id="A0A9X5E1A1"/>
<keyword evidence="3" id="KW-0157">Chromophore</keyword>
<comment type="caution">
    <text evidence="5">The sequence shown here is derived from an EMBL/GenBank/DDBJ whole genome shotgun (WGS) entry which is preliminary data.</text>
</comment>
<dbReference type="SUPFAM" id="SSF46458">
    <property type="entry name" value="Globin-like"/>
    <property type="match status" value="1"/>
</dbReference>
<dbReference type="GO" id="GO:0030089">
    <property type="term" value="C:phycobilisome"/>
    <property type="evidence" value="ECO:0007669"/>
    <property type="project" value="InterPro"/>
</dbReference>
<proteinExistence type="inferred from homology"/>
<dbReference type="GO" id="GO:0015979">
    <property type="term" value="P:photosynthesis"/>
    <property type="evidence" value="ECO:0007669"/>
    <property type="project" value="InterPro"/>
</dbReference>
<accession>A0A9X5E1A1</accession>
<dbReference type="OrthoDB" id="423955at2"/>
<evidence type="ECO:0000313" key="5">
    <source>
        <dbReference type="EMBL" id="NHC33414.1"/>
    </source>
</evidence>
<dbReference type="Gene3D" id="1.10.490.20">
    <property type="entry name" value="Phycocyanins"/>
    <property type="match status" value="1"/>
</dbReference>
<evidence type="ECO:0000256" key="2">
    <source>
        <dbReference type="ARBA" id="ARBA00008182"/>
    </source>
</evidence>